<comment type="caution">
    <text evidence="1">The sequence shown here is derived from an EMBL/GenBank/DDBJ whole genome shotgun (WGS) entry which is preliminary data.</text>
</comment>
<evidence type="ECO:0000313" key="1">
    <source>
        <dbReference type="EMBL" id="MFM1525125.1"/>
    </source>
</evidence>
<dbReference type="Proteomes" id="UP001629536">
    <property type="component" value="Unassembled WGS sequence"/>
</dbReference>
<dbReference type="EMBL" id="JBFNFH010000012">
    <property type="protein sequence ID" value="MFM1525125.1"/>
    <property type="molecule type" value="Genomic_DNA"/>
</dbReference>
<accession>A0ABW9F6S0</accession>
<sequence>MNKQEVFKEATIKLQEKQKALYEREPERKLYDEGKIGWNEYVKLSIKREEELRLAYQGNENYELYDAGLISYDEFLALEGK</sequence>
<keyword evidence="2" id="KW-1185">Reference proteome</keyword>
<protein>
    <submittedName>
        <fullName evidence="1">Uncharacterized protein</fullName>
    </submittedName>
</protein>
<reference evidence="1 2" key="1">
    <citation type="journal article" date="2024" name="Front. Microbiol.">
        <title>Pangenomic and biochemical analyses of Helcococcus ovis reveal widespread tetracycline resistance and a novel bacterial species, Helcococcus bovis.</title>
        <authorList>
            <person name="Cunha F."/>
            <person name="Zhai Y."/>
            <person name="Casaro S."/>
            <person name="Jones K.L."/>
            <person name="Hernandez M."/>
            <person name="Bisinotto R.S."/>
            <person name="Kariyawasam S."/>
            <person name="Brown M.B."/>
            <person name="Phillips A."/>
            <person name="Jeong K.C."/>
            <person name="Galvao K.N."/>
        </authorList>
    </citation>
    <scope>NUCLEOTIDE SEQUENCE [LARGE SCALE GENOMIC DNA]</scope>
    <source>
        <strain evidence="1 2">KG197</strain>
    </source>
</reference>
<organism evidence="1 2">
    <name type="scientific">Helcococcus bovis</name>
    <dbReference type="NCBI Taxonomy" id="3153252"/>
    <lineage>
        <taxon>Bacteria</taxon>
        <taxon>Bacillati</taxon>
        <taxon>Bacillota</taxon>
        <taxon>Tissierellia</taxon>
        <taxon>Tissierellales</taxon>
        <taxon>Peptoniphilaceae</taxon>
        <taxon>Helcococcus</taxon>
    </lineage>
</organism>
<name>A0ABW9F6S0_9FIRM</name>
<dbReference type="RefSeq" id="WP_124748767.1">
    <property type="nucleotide sequence ID" value="NZ_JBFNFH010000012.1"/>
</dbReference>
<proteinExistence type="predicted"/>
<evidence type="ECO:0000313" key="2">
    <source>
        <dbReference type="Proteomes" id="UP001629536"/>
    </source>
</evidence>
<gene>
    <name evidence="1" type="ORF">ABGF40_05500</name>
</gene>